<keyword evidence="3" id="KW-1185">Reference proteome</keyword>
<reference evidence="2" key="1">
    <citation type="submission" date="2023-07" db="EMBL/GenBank/DDBJ databases">
        <title>Genomic Encyclopedia of Type Strains, Phase IV (KMG-IV): sequencing the most valuable type-strain genomes for metagenomic binning, comparative biology and taxonomic classification.</title>
        <authorList>
            <person name="Goeker M."/>
        </authorList>
    </citation>
    <scope>NUCLEOTIDE SEQUENCE [LARGE SCALE GENOMIC DNA]</scope>
    <source>
        <strain evidence="2">DSM 22019</strain>
    </source>
</reference>
<evidence type="ECO:0000313" key="3">
    <source>
        <dbReference type="Proteomes" id="UP001236620"/>
    </source>
</evidence>
<accession>A0ABU0NEK8</accession>
<dbReference type="EMBL" id="JAUSWP010000004">
    <property type="protein sequence ID" value="MDQ0567862.1"/>
    <property type="molecule type" value="Genomic_DNA"/>
</dbReference>
<comment type="caution">
    <text evidence="2">The sequence shown here is derived from an EMBL/GenBank/DDBJ whole genome shotgun (WGS) entry which is preliminary data.</text>
</comment>
<gene>
    <name evidence="2" type="ORF">J2Z63_000508</name>
</gene>
<dbReference type="RefSeq" id="WP_307444904.1">
    <property type="nucleotide sequence ID" value="NZ_JAUSWP010000004.1"/>
</dbReference>
<organism evidence="2 3">
    <name type="scientific">Mycoplasma yeatsii</name>
    <dbReference type="NCBI Taxonomy" id="51365"/>
    <lineage>
        <taxon>Bacteria</taxon>
        <taxon>Bacillati</taxon>
        <taxon>Mycoplasmatota</taxon>
        <taxon>Mollicutes</taxon>
        <taxon>Mycoplasmataceae</taxon>
        <taxon>Mycoplasma</taxon>
    </lineage>
</organism>
<proteinExistence type="predicted"/>
<protein>
    <submittedName>
        <fullName evidence="2">NADH dehydrogenase/NADH:ubiquinone oxidoreductase subunit G</fullName>
    </submittedName>
</protein>
<name>A0ABU0NEK8_9MOLU</name>
<dbReference type="Proteomes" id="UP001236620">
    <property type="component" value="Unassembled WGS sequence"/>
</dbReference>
<evidence type="ECO:0000313" key="2">
    <source>
        <dbReference type="EMBL" id="MDQ0567862.1"/>
    </source>
</evidence>
<feature type="coiled-coil region" evidence="1">
    <location>
        <begin position="36"/>
        <end position="74"/>
    </location>
</feature>
<keyword evidence="1" id="KW-0175">Coiled coil</keyword>
<evidence type="ECO:0000256" key="1">
    <source>
        <dbReference type="SAM" id="Coils"/>
    </source>
</evidence>
<sequence>MKLKYLFPLAAGLIIGGSAAGGTLYGVKVMKQNTDIQNLKVLLEVQKRECDEMKEKLEAQISRLNGINDNIQRELVNLDSRLKNNHNLAEQAYANAVKLTTYSMQNLAKESITYYLVLFEESSSKIVHSSAVTTSVGQGKKEIPQLKDLLKTGVKDEGQKELLSVESKYKDLVIGQKTEQLIAVINKILTEAQKGSDVLIKFLQSQLNELDSIKKELNRVDNRTLNTLLDRFPSITSQEKWNDKAPLEKIREIAQLLKSTKDEYDVIRDAVNQGIKDLTQANNRTEQLINILKKDGEGAQPLVSGDGTMTPEGQIE</sequence>